<dbReference type="SUPFAM" id="SSF82866">
    <property type="entry name" value="Multidrug efflux transporter AcrB transmembrane domain"/>
    <property type="match status" value="2"/>
</dbReference>
<dbReference type="Proteomes" id="UP000001218">
    <property type="component" value="Unassembled WGS sequence"/>
</dbReference>
<feature type="transmembrane region" description="Helical" evidence="1">
    <location>
        <begin position="867"/>
        <end position="884"/>
    </location>
</feature>
<dbReference type="PANTHER" id="PTHR32063:SF18">
    <property type="entry name" value="CATION EFFLUX SYSTEM PROTEIN"/>
    <property type="match status" value="1"/>
</dbReference>
<dbReference type="eggNOG" id="COG0841">
    <property type="taxonomic scope" value="Bacteria"/>
</dbReference>
<dbReference type="Gene3D" id="3.30.70.1430">
    <property type="entry name" value="Multidrug efflux transporter AcrB pore domain"/>
    <property type="match status" value="2"/>
</dbReference>
<evidence type="ECO:0000313" key="2">
    <source>
        <dbReference type="EMBL" id="EKN12422.1"/>
    </source>
</evidence>
<protein>
    <recommendedName>
        <fullName evidence="4">Hydrophobe/amphiphile efflux-1 (HAE1) family RND transporter</fullName>
    </recommendedName>
</protein>
<accession>K5YFS3</accession>
<dbReference type="GO" id="GO:0005886">
    <property type="term" value="C:plasma membrane"/>
    <property type="evidence" value="ECO:0007669"/>
    <property type="project" value="TreeGrafter"/>
</dbReference>
<sequence>MNTNNKKRNVVEWAMHYRQIIILVVCCLVAFGIYSLPEMRKNEFPDFTIRQGIVVAAAPGNTAGEMLEQVAKPLEEYIFSYKEVRKEKTFSKSRDGIVYIQVQLNDEVNNKDEFWSKFRHGVSDFKSQLPSNVLALQVIDDFGDTSALLITMESEDKTYRELDDYMDDLKDRLRQIPAIGRMSTSGMQREQISVYIDNARLSKYGLSEQALALSLLQKGFTTTGGRIKTDKYVYPIYVDKSLNTVFDVQQQIIYSDAQGNNIRLKDVARVVKEYPASDSYITNNGRKCLLLSVEMKKGQNIVKMGEDINEVLEAFQKELPEDVDIFRITDQSRVVGDSVDNFLHELVIAVIAVIIVVMLLLPLRVALVAASTIPITIFISLGLFHAFGIELNTVTLAALIVTLGMIVDNSIVIIDSYLEQLGEGVSRWHASIDSTLHFFKSIFSATLAISITFFPFLITTTGMINEFLLSFPWATTIILAISLMVATLLVPFMQFYFIRKPMEKKDAKGKKGFSFLDSLQNGYNRLIEQCFAHPKITVGIGVLSVFAGIALIGKIPQQLLPYADRNQFAVEIFLPTGTKVEQTSQVADSLEHILRRDPRVVSVTSFKGCASPRFQNSYAPQVAGTNFAQFIVNTKGNKETEEILDEYAPEYNDYFPNARIRFKQLSYNEAAYPIEVRLSGNRLEDLIQDAGKVEASLKEMPELVLVQTDLNEPLASSEIMLREDEATRLGISNLTVETTLAMRYGNGIAVADIWEGDYKTPVVLKSSKADSASPVDLKDELIPIAGGLADVPLRQVADVAPAWKTGQIIRRNGIYTVTVQAELQRGENGMGVTALVQDKLKDVGLTSGVTLSYGGDLEDSNEKMPPVMAGLVAAAVIIFFILVFHFHKVNIAALLFSSMLLCLFGTAVGLWIQSVSFSITCVLGIVSLMGIIVRNGIIMIDYAEELRATEHLTATDAIYHSARRRMRPIFLTSAAASMGVIPMILGKSGLWMPMGTVICYGTLITMVFLLTVLPAAYLLIFRGTSKKRSEAASLELQ</sequence>
<dbReference type="AlphaFoldDB" id="K5YFS3"/>
<dbReference type="Pfam" id="PF00873">
    <property type="entry name" value="ACR_tran"/>
    <property type="match status" value="1"/>
</dbReference>
<keyword evidence="1" id="KW-0472">Membrane</keyword>
<dbReference type="Gene3D" id="3.30.70.1440">
    <property type="entry name" value="Multidrug efflux transporter AcrB pore domain"/>
    <property type="match status" value="1"/>
</dbReference>
<gene>
    <name evidence="2" type="ORF">HMPREF1077_01198</name>
</gene>
<evidence type="ECO:0000313" key="3">
    <source>
        <dbReference type="Proteomes" id="UP000001218"/>
    </source>
</evidence>
<reference evidence="2 3" key="1">
    <citation type="submission" date="2012-02" db="EMBL/GenBank/DDBJ databases">
        <title>The Genome Sequence of Parabacteroides johnsonii CL02T12C29.</title>
        <authorList>
            <consortium name="The Broad Institute Genome Sequencing Platform"/>
            <person name="Earl A."/>
            <person name="Ward D."/>
            <person name="Feldgarden M."/>
            <person name="Gevers D."/>
            <person name="Zitomersky N.L."/>
            <person name="Coyne M.J."/>
            <person name="Comstock L.E."/>
            <person name="Young S.K."/>
            <person name="Zeng Q."/>
            <person name="Gargeya S."/>
            <person name="Fitzgerald M."/>
            <person name="Haas B."/>
            <person name="Abouelleil A."/>
            <person name="Alvarado L."/>
            <person name="Arachchi H.M."/>
            <person name="Berlin A."/>
            <person name="Chapman S.B."/>
            <person name="Gearin G."/>
            <person name="Goldberg J."/>
            <person name="Griggs A."/>
            <person name="Gujja S."/>
            <person name="Hansen M."/>
            <person name="Heiman D."/>
            <person name="Howarth C."/>
            <person name="Larimer J."/>
            <person name="Lui A."/>
            <person name="MacDonald P.J.P."/>
            <person name="McCowen C."/>
            <person name="Montmayeur A."/>
            <person name="Murphy C."/>
            <person name="Neiman D."/>
            <person name="Pearson M."/>
            <person name="Priest M."/>
            <person name="Roberts A."/>
            <person name="Saif S."/>
            <person name="Shea T."/>
            <person name="Sisk P."/>
            <person name="Stolte C."/>
            <person name="Sykes S."/>
            <person name="Wortman J."/>
            <person name="Nusbaum C."/>
            <person name="Birren B."/>
        </authorList>
    </citation>
    <scope>NUCLEOTIDE SEQUENCE [LARGE SCALE GENOMIC DNA]</scope>
    <source>
        <strain evidence="2 3">CL02T12C29</strain>
    </source>
</reference>
<dbReference type="HOGENOM" id="CLU_002755_1_2_10"/>
<dbReference type="Gene3D" id="3.30.70.1320">
    <property type="entry name" value="Multidrug efflux transporter AcrB pore domain like"/>
    <property type="match status" value="1"/>
</dbReference>
<dbReference type="SUPFAM" id="SSF82693">
    <property type="entry name" value="Multidrug efflux transporter AcrB pore domain, PN1, PN2, PC1 and PC2 subdomains"/>
    <property type="match status" value="3"/>
</dbReference>
<feature type="transmembrane region" description="Helical" evidence="1">
    <location>
        <begin position="368"/>
        <end position="388"/>
    </location>
</feature>
<dbReference type="PANTHER" id="PTHR32063">
    <property type="match status" value="1"/>
</dbReference>
<feature type="transmembrane region" description="Helical" evidence="1">
    <location>
        <begin position="438"/>
        <end position="458"/>
    </location>
</feature>
<feature type="transmembrane region" description="Helical" evidence="1">
    <location>
        <begin position="470"/>
        <end position="498"/>
    </location>
</feature>
<evidence type="ECO:0000256" key="1">
    <source>
        <dbReference type="SAM" id="Phobius"/>
    </source>
</evidence>
<feature type="transmembrane region" description="Helical" evidence="1">
    <location>
        <begin position="342"/>
        <end position="361"/>
    </location>
</feature>
<organism evidence="2 3">
    <name type="scientific">Parabacteroides johnsonii CL02T12C29</name>
    <dbReference type="NCBI Taxonomy" id="999419"/>
    <lineage>
        <taxon>Bacteria</taxon>
        <taxon>Pseudomonadati</taxon>
        <taxon>Bacteroidota</taxon>
        <taxon>Bacteroidia</taxon>
        <taxon>Bacteroidales</taxon>
        <taxon>Tannerellaceae</taxon>
        <taxon>Parabacteroides</taxon>
    </lineage>
</organism>
<evidence type="ECO:0008006" key="4">
    <source>
        <dbReference type="Google" id="ProtNLM"/>
    </source>
</evidence>
<dbReference type="EMBL" id="AGZP01000011">
    <property type="protein sequence ID" value="EKN12422.1"/>
    <property type="molecule type" value="Genomic_DNA"/>
</dbReference>
<feature type="transmembrane region" description="Helical" evidence="1">
    <location>
        <begin position="891"/>
        <end position="911"/>
    </location>
</feature>
<feature type="transmembrane region" description="Helical" evidence="1">
    <location>
        <begin position="991"/>
        <end position="1020"/>
    </location>
</feature>
<dbReference type="PRINTS" id="PR00702">
    <property type="entry name" value="ACRIFLAVINRP"/>
</dbReference>
<dbReference type="InterPro" id="IPR001036">
    <property type="entry name" value="Acrflvin-R"/>
</dbReference>
<feature type="transmembrane region" description="Helical" evidence="1">
    <location>
        <begin position="968"/>
        <end position="985"/>
    </location>
</feature>
<keyword evidence="1" id="KW-0812">Transmembrane</keyword>
<name>K5YFS3_9BACT</name>
<dbReference type="GO" id="GO:0042910">
    <property type="term" value="F:xenobiotic transmembrane transporter activity"/>
    <property type="evidence" value="ECO:0007669"/>
    <property type="project" value="TreeGrafter"/>
</dbReference>
<keyword evidence="1" id="KW-1133">Transmembrane helix</keyword>
<dbReference type="Gene3D" id="1.20.1640.10">
    <property type="entry name" value="Multidrug efflux transporter AcrB transmembrane domain"/>
    <property type="match status" value="2"/>
</dbReference>
<dbReference type="RefSeq" id="WP_008155505.1">
    <property type="nucleotide sequence ID" value="NZ_JH976465.1"/>
</dbReference>
<proteinExistence type="predicted"/>
<feature type="transmembrane region" description="Helical" evidence="1">
    <location>
        <begin position="917"/>
        <end position="937"/>
    </location>
</feature>
<dbReference type="InterPro" id="IPR027463">
    <property type="entry name" value="AcrB_DN_DC_subdom"/>
</dbReference>
<dbReference type="OrthoDB" id="9798415at2"/>
<feature type="transmembrane region" description="Helical" evidence="1">
    <location>
        <begin position="536"/>
        <end position="555"/>
    </location>
</feature>
<feature type="transmembrane region" description="Helical" evidence="1">
    <location>
        <begin position="20"/>
        <end position="37"/>
    </location>
</feature>
<dbReference type="PATRIC" id="fig|999419.3.peg.1224"/>
<dbReference type="SUPFAM" id="SSF82714">
    <property type="entry name" value="Multidrug efflux transporter AcrB TolC docking domain, DN and DC subdomains"/>
    <property type="match status" value="1"/>
</dbReference>
<dbReference type="Gene3D" id="3.30.2090.10">
    <property type="entry name" value="Multidrug efflux transporter AcrB TolC docking domain, DN and DC subdomains"/>
    <property type="match status" value="2"/>
</dbReference>
<comment type="caution">
    <text evidence="2">The sequence shown here is derived from an EMBL/GenBank/DDBJ whole genome shotgun (WGS) entry which is preliminary data.</text>
</comment>
<feature type="transmembrane region" description="Helical" evidence="1">
    <location>
        <begin position="394"/>
        <end position="418"/>
    </location>
</feature>